<reference evidence="2 3" key="1">
    <citation type="journal article" date="2021" name="BMC Biol.">
        <title>Horizontally acquired antibacterial genes associated with adaptive radiation of ladybird beetles.</title>
        <authorList>
            <person name="Li H.S."/>
            <person name="Tang X.F."/>
            <person name="Huang Y.H."/>
            <person name="Xu Z.Y."/>
            <person name="Chen M.L."/>
            <person name="Du X.Y."/>
            <person name="Qiu B.Y."/>
            <person name="Chen P.T."/>
            <person name="Zhang W."/>
            <person name="Slipinski A."/>
            <person name="Escalona H.E."/>
            <person name="Waterhouse R.M."/>
            <person name="Zwick A."/>
            <person name="Pang H."/>
        </authorList>
    </citation>
    <scope>NUCLEOTIDE SEQUENCE [LARGE SCALE GENOMIC DNA]</scope>
    <source>
        <strain evidence="2">SYSU2018</strain>
    </source>
</reference>
<feature type="compositionally biased region" description="Polar residues" evidence="1">
    <location>
        <begin position="138"/>
        <end position="160"/>
    </location>
</feature>
<evidence type="ECO:0000313" key="2">
    <source>
        <dbReference type="EMBL" id="KAL3268330.1"/>
    </source>
</evidence>
<proteinExistence type="predicted"/>
<evidence type="ECO:0000313" key="3">
    <source>
        <dbReference type="Proteomes" id="UP001516400"/>
    </source>
</evidence>
<name>A0ABD2MPK0_9CUCU</name>
<comment type="caution">
    <text evidence="2">The sequence shown here is derived from an EMBL/GenBank/DDBJ whole genome shotgun (WGS) entry which is preliminary data.</text>
</comment>
<dbReference type="Proteomes" id="UP001516400">
    <property type="component" value="Unassembled WGS sequence"/>
</dbReference>
<dbReference type="AlphaFoldDB" id="A0ABD2MPK0"/>
<feature type="compositionally biased region" description="Basic and acidic residues" evidence="1">
    <location>
        <begin position="92"/>
        <end position="102"/>
    </location>
</feature>
<feature type="compositionally biased region" description="Low complexity" evidence="1">
    <location>
        <begin position="161"/>
        <end position="171"/>
    </location>
</feature>
<organism evidence="2 3">
    <name type="scientific">Cryptolaemus montrouzieri</name>
    <dbReference type="NCBI Taxonomy" id="559131"/>
    <lineage>
        <taxon>Eukaryota</taxon>
        <taxon>Metazoa</taxon>
        <taxon>Ecdysozoa</taxon>
        <taxon>Arthropoda</taxon>
        <taxon>Hexapoda</taxon>
        <taxon>Insecta</taxon>
        <taxon>Pterygota</taxon>
        <taxon>Neoptera</taxon>
        <taxon>Endopterygota</taxon>
        <taxon>Coleoptera</taxon>
        <taxon>Polyphaga</taxon>
        <taxon>Cucujiformia</taxon>
        <taxon>Coccinelloidea</taxon>
        <taxon>Coccinellidae</taxon>
        <taxon>Scymninae</taxon>
        <taxon>Scymnini</taxon>
        <taxon>Cryptolaemus</taxon>
    </lineage>
</organism>
<dbReference type="EMBL" id="JABFTP020000021">
    <property type="protein sequence ID" value="KAL3268330.1"/>
    <property type="molecule type" value="Genomic_DNA"/>
</dbReference>
<feature type="region of interest" description="Disordered" evidence="1">
    <location>
        <begin position="92"/>
        <end position="175"/>
    </location>
</feature>
<protein>
    <submittedName>
        <fullName evidence="2">Uncharacterized protein</fullName>
    </submittedName>
</protein>
<keyword evidence="3" id="KW-1185">Reference proteome</keyword>
<gene>
    <name evidence="2" type="ORF">HHI36_007448</name>
</gene>
<sequence>MKEYPSTKKSASALSVELHIARQSHKSIAEFGKSIEELMNNLTLAQSCGNNENAQILAKTNENIAITTFANGLRDNDLIVKSRNHAKLRDSVRSAIDEDTSRKNSSSQAFHMRSRGTCNSRGHKGSQRGFFKDGRNYENFNKNSRGNNYASNLTYYPKSTQNNASQSNNSSFRSRKLQKSEKLFYEFK</sequence>
<accession>A0ABD2MPK0</accession>
<evidence type="ECO:0000256" key="1">
    <source>
        <dbReference type="SAM" id="MobiDB-lite"/>
    </source>
</evidence>